<dbReference type="EMBL" id="WIGM01000647">
    <property type="protein sequence ID" value="KAF6817735.1"/>
    <property type="molecule type" value="Genomic_DNA"/>
</dbReference>
<organism evidence="1 2">
    <name type="scientific">Colletotrichum musicola</name>
    <dbReference type="NCBI Taxonomy" id="2175873"/>
    <lineage>
        <taxon>Eukaryota</taxon>
        <taxon>Fungi</taxon>
        <taxon>Dikarya</taxon>
        <taxon>Ascomycota</taxon>
        <taxon>Pezizomycotina</taxon>
        <taxon>Sordariomycetes</taxon>
        <taxon>Hypocreomycetidae</taxon>
        <taxon>Glomerellales</taxon>
        <taxon>Glomerellaceae</taxon>
        <taxon>Colletotrichum</taxon>
        <taxon>Colletotrichum orchidearum species complex</taxon>
    </lineage>
</organism>
<dbReference type="AlphaFoldDB" id="A0A8H6JRA9"/>
<sequence>MAFFSLSRASNVRISNPKPLYGIAAGAWDFYISGSPPDAKTILEGVGVWGLSSSGSPVLSPALDAKFGISRRHHRLARTHRSWLTHEKKRP</sequence>
<dbReference type="Proteomes" id="UP000639643">
    <property type="component" value="Unassembled WGS sequence"/>
</dbReference>
<reference evidence="1" key="1">
    <citation type="journal article" date="2020" name="Phytopathology">
        <title>Genome Sequence Resources of Colletotrichum truncatum, C. plurivorum, C. musicola, and C. sojae: Four Species Pathogenic to Soybean (Glycine max).</title>
        <authorList>
            <person name="Rogerio F."/>
            <person name="Boufleur T.R."/>
            <person name="Ciampi-Guillardi M."/>
            <person name="Sukno S.A."/>
            <person name="Thon M.R."/>
            <person name="Massola Junior N.S."/>
            <person name="Baroncelli R."/>
        </authorList>
    </citation>
    <scope>NUCLEOTIDE SEQUENCE</scope>
    <source>
        <strain evidence="1">LFN0074</strain>
    </source>
</reference>
<evidence type="ECO:0000313" key="2">
    <source>
        <dbReference type="Proteomes" id="UP000639643"/>
    </source>
</evidence>
<accession>A0A8H6JRA9</accession>
<protein>
    <submittedName>
        <fullName evidence="1">Uncharacterized protein</fullName>
    </submittedName>
</protein>
<proteinExistence type="predicted"/>
<gene>
    <name evidence="1" type="ORF">CMUS01_12032</name>
</gene>
<name>A0A8H6JRA9_9PEZI</name>
<evidence type="ECO:0000313" key="1">
    <source>
        <dbReference type="EMBL" id="KAF6817735.1"/>
    </source>
</evidence>
<comment type="caution">
    <text evidence="1">The sequence shown here is derived from an EMBL/GenBank/DDBJ whole genome shotgun (WGS) entry which is preliminary data.</text>
</comment>
<keyword evidence="2" id="KW-1185">Reference proteome</keyword>